<name>A0A7W3XPT2_9BACL</name>
<sequence length="88" mass="9725">MTDNIQNTTVSKMESLEASYKKVDIVKSLKKLDPSQKGQTIETKEINGATPLLLPIGVKKVKQTALGFSKKENSNPKYGQSFLVSRRA</sequence>
<comment type="caution">
    <text evidence="1">The sequence shown here is derived from an EMBL/GenBank/DDBJ whole genome shotgun (WGS) entry which is preliminary data.</text>
</comment>
<gene>
    <name evidence="1" type="ORF">FHR92_000237</name>
</gene>
<accession>A0A7W3XPT2</accession>
<dbReference type="RefSeq" id="WP_182533937.1">
    <property type="nucleotide sequence ID" value="NZ_JACJIP010000001.1"/>
</dbReference>
<dbReference type="EMBL" id="JACJIP010000001">
    <property type="protein sequence ID" value="MBA9083794.1"/>
    <property type="molecule type" value="Genomic_DNA"/>
</dbReference>
<dbReference type="Proteomes" id="UP000567067">
    <property type="component" value="Unassembled WGS sequence"/>
</dbReference>
<evidence type="ECO:0000313" key="2">
    <source>
        <dbReference type="Proteomes" id="UP000567067"/>
    </source>
</evidence>
<reference evidence="1 2" key="1">
    <citation type="submission" date="2020-08" db="EMBL/GenBank/DDBJ databases">
        <title>Genomic Encyclopedia of Type Strains, Phase III (KMG-III): the genomes of soil and plant-associated and newly described type strains.</title>
        <authorList>
            <person name="Whitman W."/>
        </authorList>
    </citation>
    <scope>NUCLEOTIDE SEQUENCE [LARGE SCALE GENOMIC DNA]</scope>
    <source>
        <strain evidence="1 2">CECT 8693</strain>
    </source>
</reference>
<keyword evidence="2" id="KW-1185">Reference proteome</keyword>
<dbReference type="AlphaFoldDB" id="A0A7W3XPT2"/>
<proteinExistence type="predicted"/>
<evidence type="ECO:0000313" key="1">
    <source>
        <dbReference type="EMBL" id="MBA9083794.1"/>
    </source>
</evidence>
<organism evidence="1 2">
    <name type="scientific">Fontibacillus solani</name>
    <dbReference type="NCBI Taxonomy" id="1572857"/>
    <lineage>
        <taxon>Bacteria</taxon>
        <taxon>Bacillati</taxon>
        <taxon>Bacillota</taxon>
        <taxon>Bacilli</taxon>
        <taxon>Bacillales</taxon>
        <taxon>Paenibacillaceae</taxon>
        <taxon>Fontibacillus</taxon>
    </lineage>
</organism>
<protein>
    <submittedName>
        <fullName evidence="1">Uncharacterized protein</fullName>
    </submittedName>
</protein>